<proteinExistence type="predicted"/>
<dbReference type="AlphaFoldDB" id="A0A7K4MXD6"/>
<gene>
    <name evidence="2" type="ORF">HX858_09210</name>
</gene>
<feature type="compositionally biased region" description="Basic residues" evidence="1">
    <location>
        <begin position="50"/>
        <end position="70"/>
    </location>
</feature>
<dbReference type="EMBL" id="JACATH010000024">
    <property type="protein sequence ID" value="NWJ57904.1"/>
    <property type="molecule type" value="Genomic_DNA"/>
</dbReference>
<evidence type="ECO:0000256" key="1">
    <source>
        <dbReference type="SAM" id="MobiDB-lite"/>
    </source>
</evidence>
<sequence>MTLWSKFTSWLSGWPESKAKKEREVDYLFKEEEYEWKRRQEEKEGWERVKVKKKPKGLNPKKKKVGDKND</sequence>
<comment type="caution">
    <text evidence="2">The sequence shown here is derived from an EMBL/GenBank/DDBJ whole genome shotgun (WGS) entry which is preliminary data.</text>
</comment>
<accession>A0A7K4MXD6</accession>
<organism evidence="2 3">
    <name type="scientific">Marine Group I thaumarchaeote</name>
    <dbReference type="NCBI Taxonomy" id="2511932"/>
    <lineage>
        <taxon>Archaea</taxon>
        <taxon>Nitrososphaerota</taxon>
        <taxon>Marine Group I</taxon>
    </lineage>
</organism>
<evidence type="ECO:0000313" key="3">
    <source>
        <dbReference type="Proteomes" id="UP000575480"/>
    </source>
</evidence>
<name>A0A7K4MXD6_9ARCH</name>
<protein>
    <submittedName>
        <fullName evidence="2">Uncharacterized protein</fullName>
    </submittedName>
</protein>
<dbReference type="Proteomes" id="UP000575480">
    <property type="component" value="Unassembled WGS sequence"/>
</dbReference>
<reference evidence="2 3" key="1">
    <citation type="journal article" date="2019" name="Environ. Microbiol.">
        <title>Genomics insights into ecotype formation of ammonia-oxidizing archaea in the deep ocean.</title>
        <authorList>
            <person name="Wang Y."/>
            <person name="Huang J.M."/>
            <person name="Cui G.J."/>
            <person name="Nunoura T."/>
            <person name="Takaki Y."/>
            <person name="Li W.L."/>
            <person name="Li J."/>
            <person name="Gao Z.M."/>
            <person name="Takai K."/>
            <person name="Zhang A.Q."/>
            <person name="Stepanauskas R."/>
        </authorList>
    </citation>
    <scope>NUCLEOTIDE SEQUENCE [LARGE SCALE GENOMIC DNA]</scope>
    <source>
        <strain evidence="2 3">L15a</strain>
    </source>
</reference>
<evidence type="ECO:0000313" key="2">
    <source>
        <dbReference type="EMBL" id="NWJ57904.1"/>
    </source>
</evidence>
<feature type="compositionally biased region" description="Basic and acidic residues" evidence="1">
    <location>
        <begin position="39"/>
        <end position="49"/>
    </location>
</feature>
<feature type="region of interest" description="Disordered" evidence="1">
    <location>
        <begin position="39"/>
        <end position="70"/>
    </location>
</feature>